<reference evidence="2 3" key="1">
    <citation type="submission" date="2024-09" db="EMBL/GenBank/DDBJ databases">
        <authorList>
            <person name="Sun Q."/>
            <person name="Mori K."/>
        </authorList>
    </citation>
    <scope>NUCLEOTIDE SEQUENCE [LARGE SCALE GENOMIC DNA]</scope>
    <source>
        <strain evidence="2 3">CICC 10874</strain>
    </source>
</reference>
<protein>
    <recommendedName>
        <fullName evidence="4">DUF4190 domain-containing protein</fullName>
    </recommendedName>
</protein>
<gene>
    <name evidence="2" type="ORF">ACFFF6_06910</name>
</gene>
<evidence type="ECO:0000313" key="2">
    <source>
        <dbReference type="EMBL" id="MFC0673680.1"/>
    </source>
</evidence>
<organism evidence="2 3">
    <name type="scientific">Brachybacterium hainanense</name>
    <dbReference type="NCBI Taxonomy" id="1541174"/>
    <lineage>
        <taxon>Bacteria</taxon>
        <taxon>Bacillati</taxon>
        <taxon>Actinomycetota</taxon>
        <taxon>Actinomycetes</taxon>
        <taxon>Micrococcales</taxon>
        <taxon>Dermabacteraceae</taxon>
        <taxon>Brachybacterium</taxon>
    </lineage>
</organism>
<keyword evidence="3" id="KW-1185">Reference proteome</keyword>
<feature type="transmembrane region" description="Helical" evidence="1">
    <location>
        <begin position="77"/>
        <end position="99"/>
    </location>
</feature>
<keyword evidence="1" id="KW-0812">Transmembrane</keyword>
<dbReference type="Proteomes" id="UP001589793">
    <property type="component" value="Unassembled WGS sequence"/>
</dbReference>
<keyword evidence="1" id="KW-1133">Transmembrane helix</keyword>
<evidence type="ECO:0000256" key="1">
    <source>
        <dbReference type="SAM" id="Phobius"/>
    </source>
</evidence>
<dbReference type="EMBL" id="JBHLSV010000006">
    <property type="protein sequence ID" value="MFC0673680.1"/>
    <property type="molecule type" value="Genomic_DNA"/>
</dbReference>
<dbReference type="RefSeq" id="WP_376979443.1">
    <property type="nucleotide sequence ID" value="NZ_JBHLSV010000006.1"/>
</dbReference>
<proteinExistence type="predicted"/>
<evidence type="ECO:0000313" key="3">
    <source>
        <dbReference type="Proteomes" id="UP001589793"/>
    </source>
</evidence>
<feature type="transmembrane region" description="Helical" evidence="1">
    <location>
        <begin position="24"/>
        <end position="42"/>
    </location>
</feature>
<name>A0ABV6R9L2_9MICO</name>
<comment type="caution">
    <text evidence="2">The sequence shown here is derived from an EMBL/GenBank/DDBJ whole genome shotgun (WGS) entry which is preliminary data.</text>
</comment>
<keyword evidence="1" id="KW-0472">Membrane</keyword>
<accession>A0ABV6R9L2</accession>
<sequence>MRTSPRGRAADRDRRAAEARSARIGREALAVGVLANLCAVVPVIGDLITIPLALLAIGLGAWGLGRESRGLAAGAGLATAGLVLGVLAVFVVVALYLVVHV</sequence>
<evidence type="ECO:0008006" key="4">
    <source>
        <dbReference type="Google" id="ProtNLM"/>
    </source>
</evidence>